<dbReference type="SMART" id="SM00109">
    <property type="entry name" value="C1"/>
    <property type="match status" value="5"/>
</dbReference>
<feature type="domain" description="Phorbol-ester/DAG-type" evidence="5">
    <location>
        <begin position="128"/>
        <end position="184"/>
    </location>
</feature>
<keyword evidence="6" id="KW-1185">Reference proteome</keyword>
<protein>
    <submittedName>
        <fullName evidence="7">Uncharacterized protein LOC111297663</fullName>
    </submittedName>
</protein>
<dbReference type="Proteomes" id="UP000515121">
    <property type="component" value="Unplaced"/>
</dbReference>
<evidence type="ECO:0000256" key="3">
    <source>
        <dbReference type="ARBA" id="ARBA00022771"/>
    </source>
</evidence>
<keyword evidence="4" id="KW-0862">Zinc</keyword>
<evidence type="ECO:0000256" key="1">
    <source>
        <dbReference type="ARBA" id="ARBA00022723"/>
    </source>
</evidence>
<dbReference type="GO" id="GO:0008270">
    <property type="term" value="F:zinc ion binding"/>
    <property type="evidence" value="ECO:0007669"/>
    <property type="project" value="UniProtKB-KW"/>
</dbReference>
<sequence length="653" mass="75846">MEKEREKIKHLSHEHPLVLNEELSDKSKDACCKGCLEPLFGTCFSCGECQFHLHKKCAQAPLQIPHSPFHCKHCALILMRGRYFCDLCKESRQMFFYCCPVCVAYLDIKCAFLLHNFDENFYELKYVDHEHPLTFIENPNDEFKRANCYWCQKLLADSVYVCLNCGFYLHKKCAQLPTQIYHPCHRKHPLYIKDARLFCQLCQKTHRSLFYRCLPCKFDVDMECVRSRTRYATIEDKSHLEHQFTKLFRNESFICDACGTEGNSISYICSSCHIRIHNHCISLPRIIKTMHHHHTVIHNYFFQKKDHENHDCGVCPGEVKAEYGSYNCLKQDCDFVAHVNCAMEMYVEIDQVIDQDEESIENLATNSSITRVIERNEHGEAQKVKHFNHEHDLTLGKMIEQDDVKRCDGCMLSISTSFYYCSECEFILHKTCAELPRKTRLWIHQSPTTLISSPNIIRCHQCLHLCSGFFYKSDESNNNFCLRCASVSHTLICEGEKHSLFLTFEFPGICSACGFLFYGAYKCKDKDCTLALDFACIALPQATWHKCDKHLLKLKFHDENDDPEQHCCDICEGKRDPNHWFYHCAICDNSAHPKCALGKYPFIKMKIGTTFSSRHCPYSRHSLIFVETLADTCSDCESPCQEGLSGIVSFKKF</sequence>
<dbReference type="KEGG" id="dzi:111297663"/>
<dbReference type="AlphaFoldDB" id="A0A6P5Z667"/>
<accession>A0A6P5Z667</accession>
<reference evidence="7" key="1">
    <citation type="submission" date="2025-08" db="UniProtKB">
        <authorList>
            <consortium name="RefSeq"/>
        </authorList>
    </citation>
    <scope>IDENTIFICATION</scope>
    <source>
        <tissue evidence="7">Fruit stalk</tissue>
    </source>
</reference>
<dbReference type="InterPro" id="IPR053192">
    <property type="entry name" value="Vacuole_Formation_Reg"/>
</dbReference>
<keyword evidence="3" id="KW-0863">Zinc-finger</keyword>
<dbReference type="InterPro" id="IPR046349">
    <property type="entry name" value="C1-like_sf"/>
</dbReference>
<evidence type="ECO:0000313" key="6">
    <source>
        <dbReference type="Proteomes" id="UP000515121"/>
    </source>
</evidence>
<evidence type="ECO:0000313" key="7">
    <source>
        <dbReference type="RefSeq" id="XP_022748047.1"/>
    </source>
</evidence>
<gene>
    <name evidence="7" type="primary">LOC111297663</name>
</gene>
<evidence type="ECO:0000256" key="4">
    <source>
        <dbReference type="ARBA" id="ARBA00022833"/>
    </source>
</evidence>
<name>A0A6P5Z667_DURZI</name>
<dbReference type="Pfam" id="PF03107">
    <property type="entry name" value="C1_2"/>
    <property type="match status" value="6"/>
</dbReference>
<dbReference type="RefSeq" id="XP_022748047.1">
    <property type="nucleotide sequence ID" value="XM_022892312.1"/>
</dbReference>
<dbReference type="SUPFAM" id="SSF57889">
    <property type="entry name" value="Cysteine-rich domain"/>
    <property type="match status" value="5"/>
</dbReference>
<evidence type="ECO:0000259" key="5">
    <source>
        <dbReference type="PROSITE" id="PS50081"/>
    </source>
</evidence>
<dbReference type="InterPro" id="IPR002219">
    <property type="entry name" value="PKC_DAG/PE"/>
</dbReference>
<organism evidence="6 7">
    <name type="scientific">Durio zibethinus</name>
    <name type="common">Durian</name>
    <dbReference type="NCBI Taxonomy" id="66656"/>
    <lineage>
        <taxon>Eukaryota</taxon>
        <taxon>Viridiplantae</taxon>
        <taxon>Streptophyta</taxon>
        <taxon>Embryophyta</taxon>
        <taxon>Tracheophyta</taxon>
        <taxon>Spermatophyta</taxon>
        <taxon>Magnoliopsida</taxon>
        <taxon>eudicotyledons</taxon>
        <taxon>Gunneridae</taxon>
        <taxon>Pentapetalae</taxon>
        <taxon>rosids</taxon>
        <taxon>malvids</taxon>
        <taxon>Malvales</taxon>
        <taxon>Malvaceae</taxon>
        <taxon>Helicteroideae</taxon>
        <taxon>Durio</taxon>
    </lineage>
</organism>
<proteinExistence type="predicted"/>
<evidence type="ECO:0000256" key="2">
    <source>
        <dbReference type="ARBA" id="ARBA00022737"/>
    </source>
</evidence>
<dbReference type="OrthoDB" id="938199at2759"/>
<dbReference type="PROSITE" id="PS50081">
    <property type="entry name" value="ZF_DAG_PE_2"/>
    <property type="match status" value="1"/>
</dbReference>
<dbReference type="PANTHER" id="PTHR32410:SF216">
    <property type="entry name" value="PHORBOL-ESTER_DAG-TYPE DOMAIN-CONTAINING PROTEIN"/>
    <property type="match status" value="1"/>
</dbReference>
<keyword evidence="1" id="KW-0479">Metal-binding</keyword>
<dbReference type="SMART" id="SM00249">
    <property type="entry name" value="PHD"/>
    <property type="match status" value="3"/>
</dbReference>
<dbReference type="GeneID" id="111297663"/>
<dbReference type="InterPro" id="IPR001965">
    <property type="entry name" value="Znf_PHD"/>
</dbReference>
<dbReference type="InterPro" id="IPR004146">
    <property type="entry name" value="DC1"/>
</dbReference>
<dbReference type="PANTHER" id="PTHR32410">
    <property type="entry name" value="CYSTEINE/HISTIDINE-RICH C1 DOMAIN FAMILY PROTEIN"/>
    <property type="match status" value="1"/>
</dbReference>
<keyword evidence="2" id="KW-0677">Repeat</keyword>